<sequence length="111" mass="12823">RTAIQLLSDLNVNKHEMMKFSGHHSVNRLRSYKVPNNEQWLKNTTLLINAIQDSQAQTSESQVQTPESQIKTPEYQVQTPESLVETSEFQIITQEFQVSPLEFQVSTNENF</sequence>
<protein>
    <submittedName>
        <fullName evidence="1">17996_t:CDS:1</fullName>
    </submittedName>
</protein>
<reference evidence="1" key="1">
    <citation type="submission" date="2021-06" db="EMBL/GenBank/DDBJ databases">
        <authorList>
            <person name="Kallberg Y."/>
            <person name="Tangrot J."/>
            <person name="Rosling A."/>
        </authorList>
    </citation>
    <scope>NUCLEOTIDE SEQUENCE</scope>
    <source>
        <strain evidence="1">MA461A</strain>
    </source>
</reference>
<dbReference type="Proteomes" id="UP000789920">
    <property type="component" value="Unassembled WGS sequence"/>
</dbReference>
<gene>
    <name evidence="1" type="ORF">RPERSI_LOCUS8913</name>
</gene>
<name>A0ACA9NTG8_9GLOM</name>
<accession>A0ACA9NTG8</accession>
<proteinExistence type="predicted"/>
<organism evidence="1 2">
    <name type="scientific">Racocetra persica</name>
    <dbReference type="NCBI Taxonomy" id="160502"/>
    <lineage>
        <taxon>Eukaryota</taxon>
        <taxon>Fungi</taxon>
        <taxon>Fungi incertae sedis</taxon>
        <taxon>Mucoromycota</taxon>
        <taxon>Glomeromycotina</taxon>
        <taxon>Glomeromycetes</taxon>
        <taxon>Diversisporales</taxon>
        <taxon>Gigasporaceae</taxon>
        <taxon>Racocetra</taxon>
    </lineage>
</organism>
<comment type="caution">
    <text evidence="1">The sequence shown here is derived from an EMBL/GenBank/DDBJ whole genome shotgun (WGS) entry which is preliminary data.</text>
</comment>
<dbReference type="EMBL" id="CAJVQC010016434">
    <property type="protein sequence ID" value="CAG8676459.1"/>
    <property type="molecule type" value="Genomic_DNA"/>
</dbReference>
<keyword evidence="2" id="KW-1185">Reference proteome</keyword>
<evidence type="ECO:0000313" key="1">
    <source>
        <dbReference type="EMBL" id="CAG8676459.1"/>
    </source>
</evidence>
<feature type="non-terminal residue" evidence="1">
    <location>
        <position position="1"/>
    </location>
</feature>
<evidence type="ECO:0000313" key="2">
    <source>
        <dbReference type="Proteomes" id="UP000789920"/>
    </source>
</evidence>